<name>A0A084JJA8_9FIRM</name>
<dbReference type="EMBL" id="JPME01000020">
    <property type="protein sequence ID" value="KEZ89042.1"/>
    <property type="molecule type" value="Genomic_DNA"/>
</dbReference>
<accession>A0A084JJA8</accession>
<dbReference type="OrthoDB" id="2989236at2"/>
<dbReference type="Pfam" id="PF07873">
    <property type="entry name" value="YabP"/>
    <property type="match status" value="1"/>
</dbReference>
<dbReference type="Proteomes" id="UP000028525">
    <property type="component" value="Unassembled WGS sequence"/>
</dbReference>
<dbReference type="AlphaFoldDB" id="A0A084JJA8"/>
<comment type="caution">
    <text evidence="1">The sequence shown here is derived from an EMBL/GenBank/DDBJ whole genome shotgun (WGS) entry which is preliminary data.</text>
</comment>
<keyword evidence="2" id="KW-1185">Reference proteome</keyword>
<dbReference type="InterPro" id="IPR022476">
    <property type="entry name" value="Spore_YabP/YqfC"/>
</dbReference>
<sequence length="88" mass="10065">MFEESKEKAASALKLPKDVVLGEVLVSFLGRHSVVIENYRSIILYTDCSIKLQAKNCRVIIGGSRLMIEYYTNEEMKINGYIKSLEFE</sequence>
<dbReference type="STRING" id="29354.IO98_16455"/>
<gene>
    <name evidence="1" type="ORF">IO98_16455</name>
</gene>
<proteinExistence type="predicted"/>
<evidence type="ECO:0000313" key="1">
    <source>
        <dbReference type="EMBL" id="KEZ89042.1"/>
    </source>
</evidence>
<dbReference type="RefSeq" id="WP_025233186.1">
    <property type="nucleotide sequence ID" value="NZ_FYAL01000013.1"/>
</dbReference>
<reference evidence="1 2" key="1">
    <citation type="submission" date="2014-07" db="EMBL/GenBank/DDBJ databases">
        <title>Draft genome of Clostridium celerecrescens 152B isolated from sediments associated with methane hydrate from Krishna Godavari basin.</title>
        <authorList>
            <person name="Honkalas V.S."/>
            <person name="Dabir A.P."/>
            <person name="Arora P."/>
            <person name="Dhakephalkar P.K."/>
        </authorList>
    </citation>
    <scope>NUCLEOTIDE SEQUENCE [LARGE SCALE GENOMIC DNA]</scope>
    <source>
        <strain evidence="1 2">152B</strain>
    </source>
</reference>
<organism evidence="1 2">
    <name type="scientific">Lacrimispora celerecrescens</name>
    <dbReference type="NCBI Taxonomy" id="29354"/>
    <lineage>
        <taxon>Bacteria</taxon>
        <taxon>Bacillati</taxon>
        <taxon>Bacillota</taxon>
        <taxon>Clostridia</taxon>
        <taxon>Lachnospirales</taxon>
        <taxon>Lachnospiraceae</taxon>
        <taxon>Lacrimispora</taxon>
    </lineage>
</organism>
<evidence type="ECO:0000313" key="2">
    <source>
        <dbReference type="Proteomes" id="UP000028525"/>
    </source>
</evidence>
<protein>
    <submittedName>
        <fullName evidence="1">Sporulation protein</fullName>
    </submittedName>
</protein>